<comment type="caution">
    <text evidence="7">The sequence shown here is derived from an EMBL/GenBank/DDBJ whole genome shotgun (WGS) entry which is preliminary data.</text>
</comment>
<accession>A0A1V9FQ87</accession>
<dbReference type="InterPro" id="IPR009056">
    <property type="entry name" value="Cyt_c-like_dom"/>
</dbReference>
<evidence type="ECO:0000313" key="8">
    <source>
        <dbReference type="Proteomes" id="UP000192796"/>
    </source>
</evidence>
<protein>
    <submittedName>
        <fullName evidence="7">Cytochrome c class I</fullName>
    </submittedName>
</protein>
<evidence type="ECO:0000256" key="2">
    <source>
        <dbReference type="ARBA" id="ARBA00022723"/>
    </source>
</evidence>
<dbReference type="OrthoDB" id="9811395at2"/>
<keyword evidence="8" id="KW-1185">Reference proteome</keyword>
<feature type="region of interest" description="Disordered" evidence="5">
    <location>
        <begin position="79"/>
        <end position="101"/>
    </location>
</feature>
<proteinExistence type="predicted"/>
<dbReference type="EMBL" id="LVYD01000061">
    <property type="protein sequence ID" value="OQP60539.1"/>
    <property type="molecule type" value="Genomic_DNA"/>
</dbReference>
<dbReference type="SUPFAM" id="SSF46626">
    <property type="entry name" value="Cytochrome c"/>
    <property type="match status" value="1"/>
</dbReference>
<keyword evidence="1 4" id="KW-0349">Heme</keyword>
<reference evidence="7 8" key="1">
    <citation type="submission" date="2016-03" db="EMBL/GenBank/DDBJ databases">
        <title>Niastella vici sp. nov., isolated from farmland soil.</title>
        <authorList>
            <person name="Chen L."/>
            <person name="Wang D."/>
            <person name="Yang S."/>
            <person name="Wang G."/>
        </authorList>
    </citation>
    <scope>NUCLEOTIDE SEQUENCE [LARGE SCALE GENOMIC DNA]</scope>
    <source>
        <strain evidence="7 8">DJ57</strain>
    </source>
</reference>
<sequence>MIKRHFLANILSVISLFLLVFLAFNAMFSRSAAQTARWIAPKDADNLKNPLVANRSVLAAGKALYTANCGPCHGDKGRGDGPAASGLNPRPADHTSGTVQNETDGSLFWKITEGRTPMPSYKKVFTDEQRWELVTYIRSLAKMAKKK</sequence>
<dbReference type="RefSeq" id="WP_081153011.1">
    <property type="nucleotide sequence ID" value="NZ_LVYD01000061.1"/>
</dbReference>
<gene>
    <name evidence="7" type="ORF">A3860_33295</name>
</gene>
<name>A0A1V9FQ87_9BACT</name>
<evidence type="ECO:0000256" key="4">
    <source>
        <dbReference type="PROSITE-ProRule" id="PRU00433"/>
    </source>
</evidence>
<dbReference type="GO" id="GO:0009055">
    <property type="term" value="F:electron transfer activity"/>
    <property type="evidence" value="ECO:0007669"/>
    <property type="project" value="InterPro"/>
</dbReference>
<dbReference type="STRING" id="1703345.A3860_33295"/>
<dbReference type="PANTHER" id="PTHR40394:SF2">
    <property type="entry name" value="QUINOL:CYTOCHROME C OXIDOREDUCTASE MEMBRANE PROTEIN"/>
    <property type="match status" value="1"/>
</dbReference>
<evidence type="ECO:0000256" key="3">
    <source>
        <dbReference type="ARBA" id="ARBA00023004"/>
    </source>
</evidence>
<dbReference type="InterPro" id="IPR036909">
    <property type="entry name" value="Cyt_c-like_dom_sf"/>
</dbReference>
<dbReference type="PANTHER" id="PTHR40394">
    <property type="entry name" value="LIPOPROTEIN-RELATED"/>
    <property type="match status" value="1"/>
</dbReference>
<evidence type="ECO:0000313" key="7">
    <source>
        <dbReference type="EMBL" id="OQP60539.1"/>
    </source>
</evidence>
<dbReference type="GO" id="GO:0046872">
    <property type="term" value="F:metal ion binding"/>
    <property type="evidence" value="ECO:0007669"/>
    <property type="project" value="UniProtKB-KW"/>
</dbReference>
<dbReference type="AlphaFoldDB" id="A0A1V9FQ87"/>
<evidence type="ECO:0000256" key="1">
    <source>
        <dbReference type="ARBA" id="ARBA00022617"/>
    </source>
</evidence>
<dbReference type="GO" id="GO:0020037">
    <property type="term" value="F:heme binding"/>
    <property type="evidence" value="ECO:0007669"/>
    <property type="project" value="InterPro"/>
</dbReference>
<organism evidence="7 8">
    <name type="scientific">Niastella vici</name>
    <dbReference type="NCBI Taxonomy" id="1703345"/>
    <lineage>
        <taxon>Bacteria</taxon>
        <taxon>Pseudomonadati</taxon>
        <taxon>Bacteroidota</taxon>
        <taxon>Chitinophagia</taxon>
        <taxon>Chitinophagales</taxon>
        <taxon>Chitinophagaceae</taxon>
        <taxon>Niastella</taxon>
    </lineage>
</organism>
<dbReference type="PROSITE" id="PS51007">
    <property type="entry name" value="CYTC"/>
    <property type="match status" value="1"/>
</dbReference>
<keyword evidence="3 4" id="KW-0408">Iron</keyword>
<dbReference type="Gene3D" id="1.10.760.10">
    <property type="entry name" value="Cytochrome c-like domain"/>
    <property type="match status" value="1"/>
</dbReference>
<evidence type="ECO:0000256" key="5">
    <source>
        <dbReference type="SAM" id="MobiDB-lite"/>
    </source>
</evidence>
<dbReference type="Pfam" id="PF13442">
    <property type="entry name" value="Cytochrome_CBB3"/>
    <property type="match status" value="1"/>
</dbReference>
<dbReference type="Proteomes" id="UP000192796">
    <property type="component" value="Unassembled WGS sequence"/>
</dbReference>
<feature type="domain" description="Cytochrome c" evidence="6">
    <location>
        <begin position="56"/>
        <end position="141"/>
    </location>
</feature>
<keyword evidence="2 4" id="KW-0479">Metal-binding</keyword>
<evidence type="ECO:0000259" key="6">
    <source>
        <dbReference type="PROSITE" id="PS51007"/>
    </source>
</evidence>